<dbReference type="HOGENOM" id="CLU_2129426_0_0_7"/>
<dbReference type="EMBL" id="ABXU01000025">
    <property type="protein sequence ID" value="EEB34295.1"/>
    <property type="molecule type" value="Genomic_DNA"/>
</dbReference>
<reference evidence="2 3" key="1">
    <citation type="submission" date="2008-10" db="EMBL/GenBank/DDBJ databases">
        <title>Draft genome sequence of Desulvovibrio piger (ATCC 29098).</title>
        <authorList>
            <person name="Sudarsanam P."/>
            <person name="Ley R."/>
            <person name="Guruge J."/>
            <person name="Turnbaugh P.J."/>
            <person name="Mahowald M."/>
            <person name="Liep D."/>
            <person name="Gordon J."/>
        </authorList>
    </citation>
    <scope>NUCLEOTIDE SEQUENCE [LARGE SCALE GENOMIC DNA]</scope>
    <source>
        <strain evidence="2 3">ATCC 29098</strain>
    </source>
</reference>
<comment type="caution">
    <text evidence="2">The sequence shown here is derived from an EMBL/GenBank/DDBJ whole genome shotgun (WGS) entry which is preliminary data.</text>
</comment>
<dbReference type="Proteomes" id="UP000003676">
    <property type="component" value="Unassembled WGS sequence"/>
</dbReference>
<reference evidence="2 3" key="2">
    <citation type="submission" date="2008-10" db="EMBL/GenBank/DDBJ databases">
        <authorList>
            <person name="Fulton L."/>
            <person name="Clifton S."/>
            <person name="Fulton B."/>
            <person name="Xu J."/>
            <person name="Minx P."/>
            <person name="Pepin K.H."/>
            <person name="Johnson M."/>
            <person name="Bhonagiri V."/>
            <person name="Nash W.E."/>
            <person name="Mardis E.R."/>
            <person name="Wilson R.K."/>
        </authorList>
    </citation>
    <scope>NUCLEOTIDE SEQUENCE [LARGE SCALE GENOMIC DNA]</scope>
    <source>
        <strain evidence="2 3">ATCC 29098</strain>
    </source>
</reference>
<dbReference type="InterPro" id="IPR013087">
    <property type="entry name" value="Znf_C2H2_type"/>
</dbReference>
<evidence type="ECO:0000313" key="2">
    <source>
        <dbReference type="EMBL" id="EEB34295.1"/>
    </source>
</evidence>
<evidence type="ECO:0000313" key="3">
    <source>
        <dbReference type="Proteomes" id="UP000003676"/>
    </source>
</evidence>
<name>B6WRU2_9BACT</name>
<organism evidence="2 3">
    <name type="scientific">Desulfovibrio piger ATCC 29098</name>
    <dbReference type="NCBI Taxonomy" id="411464"/>
    <lineage>
        <taxon>Bacteria</taxon>
        <taxon>Pseudomonadati</taxon>
        <taxon>Thermodesulfobacteriota</taxon>
        <taxon>Desulfovibrionia</taxon>
        <taxon>Desulfovibrionales</taxon>
        <taxon>Desulfovibrionaceae</taxon>
        <taxon>Desulfovibrio</taxon>
    </lineage>
</organism>
<proteinExistence type="predicted"/>
<sequence>MPRKEIRYACPYCDSDYATEDEAQECFESHYEGEVYKLDLYYCVFCGFEFQEEQDCREHEIHCRHRHEPVPEEWRCCDNCELCTLEMRRTLPCPAYNFAPSRPACSEWRQVRK</sequence>
<evidence type="ECO:0000259" key="1">
    <source>
        <dbReference type="PROSITE" id="PS00028"/>
    </source>
</evidence>
<accession>B6WRU2</accession>
<protein>
    <recommendedName>
        <fullName evidence="1">C2H2-type domain-containing protein</fullName>
    </recommendedName>
</protein>
<dbReference type="PROSITE" id="PS00028">
    <property type="entry name" value="ZINC_FINGER_C2H2_1"/>
    <property type="match status" value="1"/>
</dbReference>
<dbReference type="AlphaFoldDB" id="B6WRU2"/>
<feature type="domain" description="C2H2-type" evidence="1">
    <location>
        <begin position="43"/>
        <end position="65"/>
    </location>
</feature>
<gene>
    <name evidence="2" type="ORF">DESPIG_00783</name>
</gene>